<keyword evidence="10" id="KW-1185">Reference proteome</keyword>
<evidence type="ECO:0000256" key="4">
    <source>
        <dbReference type="ARBA" id="ARBA00022692"/>
    </source>
</evidence>
<dbReference type="InterPro" id="IPR050051">
    <property type="entry name" value="EccE_dom"/>
</dbReference>
<organism evidence="9 10">
    <name type="scientific">Mycobacterium haemophilum</name>
    <dbReference type="NCBI Taxonomy" id="29311"/>
    <lineage>
        <taxon>Bacteria</taxon>
        <taxon>Bacillati</taxon>
        <taxon>Actinomycetota</taxon>
        <taxon>Actinomycetes</taxon>
        <taxon>Mycobacteriales</taxon>
        <taxon>Mycobacteriaceae</taxon>
        <taxon>Mycobacterium</taxon>
    </lineage>
</organism>
<dbReference type="EMBL" id="LDPR01000015">
    <property type="protein sequence ID" value="KLO35369.1"/>
    <property type="molecule type" value="Genomic_DNA"/>
</dbReference>
<keyword evidence="6 7" id="KW-0472">Membrane</keyword>
<evidence type="ECO:0000256" key="5">
    <source>
        <dbReference type="ARBA" id="ARBA00022989"/>
    </source>
</evidence>
<reference evidence="9 10" key="1">
    <citation type="submission" date="2015-05" db="EMBL/GenBank/DDBJ databases">
        <title>Genome sequence of Mycobacterium haemophilum.</title>
        <authorList>
            <person name="Greninger A.L."/>
            <person name="Cunningham G."/>
            <person name="Miller S."/>
        </authorList>
    </citation>
    <scope>NUCLEOTIDE SEQUENCE [LARGE SCALE GENOMIC DNA]</scope>
    <source>
        <strain evidence="10">UC1</strain>
    </source>
</reference>
<accession>A0A0I9UFJ8</accession>
<keyword evidence="4 7" id="KW-0812">Transmembrane</keyword>
<proteinExistence type="inferred from homology"/>
<dbReference type="Pfam" id="PF11203">
    <property type="entry name" value="EccE"/>
    <property type="match status" value="1"/>
</dbReference>
<dbReference type="InterPro" id="IPR021368">
    <property type="entry name" value="T7SS_EccE"/>
</dbReference>
<keyword evidence="5 7" id="KW-1133">Transmembrane helix</keyword>
<gene>
    <name evidence="9" type="ORF">ABH38_15960</name>
</gene>
<sequence length="327" mass="35900">MWPGSGRITLALLTVVPALMAYPWRSSRSYWLLGIAALVVIVLFGWWRGLYLTTILRRRLAMMWRRRRPVSESGCATQTTVLLRMGPPAGETDILPLPLIARYLNRYGIRADTIRITSRNNESDGAWWESWIGLTLSAANNLAALQARSSRIPLQETARVAARRLADHLREIGWEVSMAGPDDVPRLITPAGDETWRGMRQGSDYLAAYRVSVDDALPGTLDAIRSHPARETWTALEIADPGSGDHNTIAAACAFLTDTAPQGAAPLAGLTPQRGNHRPALAALDLLSTQRLDGHTDMATELLTRLRWPAPVAGAHRAPRPEAASRT</sequence>
<dbReference type="AlphaFoldDB" id="A0A0I9UFJ8"/>
<dbReference type="GO" id="GO:0005886">
    <property type="term" value="C:plasma membrane"/>
    <property type="evidence" value="ECO:0007669"/>
    <property type="project" value="UniProtKB-SubCell"/>
</dbReference>
<evidence type="ECO:0000256" key="2">
    <source>
        <dbReference type="ARBA" id="ARBA00007759"/>
    </source>
</evidence>
<dbReference type="STRING" id="1202450.B586_00845"/>
<dbReference type="NCBIfam" id="TIGR03923">
    <property type="entry name" value="T7SS_EccE"/>
    <property type="match status" value="1"/>
</dbReference>
<evidence type="ECO:0000313" key="10">
    <source>
        <dbReference type="Proteomes" id="UP000036334"/>
    </source>
</evidence>
<dbReference type="RefSeq" id="WP_047315911.1">
    <property type="nucleotide sequence ID" value="NZ_LDPQ01000018.1"/>
</dbReference>
<evidence type="ECO:0000313" key="9">
    <source>
        <dbReference type="EMBL" id="KLO35369.1"/>
    </source>
</evidence>
<comment type="similarity">
    <text evidence="2">Belongs to the EccE family.</text>
</comment>
<dbReference type="Proteomes" id="UP000036334">
    <property type="component" value="Unassembled WGS sequence"/>
</dbReference>
<name>A0A0I9UFJ8_9MYCO</name>
<evidence type="ECO:0000259" key="8">
    <source>
        <dbReference type="Pfam" id="PF11203"/>
    </source>
</evidence>
<evidence type="ECO:0000256" key="6">
    <source>
        <dbReference type="ARBA" id="ARBA00023136"/>
    </source>
</evidence>
<keyword evidence="3" id="KW-1003">Cell membrane</keyword>
<comment type="caution">
    <text evidence="9">The sequence shown here is derived from an EMBL/GenBank/DDBJ whole genome shotgun (WGS) entry which is preliminary data.</text>
</comment>
<evidence type="ECO:0000256" key="7">
    <source>
        <dbReference type="SAM" id="Phobius"/>
    </source>
</evidence>
<protein>
    <submittedName>
        <fullName evidence="9">Secretion protein EccE</fullName>
    </submittedName>
</protein>
<comment type="subcellular location">
    <subcellularLocation>
        <location evidence="1">Cell membrane</location>
    </subcellularLocation>
</comment>
<feature type="domain" description="Type VII secretion system protein EccE" evidence="8">
    <location>
        <begin position="129"/>
        <end position="211"/>
    </location>
</feature>
<evidence type="ECO:0000256" key="1">
    <source>
        <dbReference type="ARBA" id="ARBA00004236"/>
    </source>
</evidence>
<feature type="transmembrane region" description="Helical" evidence="7">
    <location>
        <begin position="31"/>
        <end position="56"/>
    </location>
</feature>
<evidence type="ECO:0000256" key="3">
    <source>
        <dbReference type="ARBA" id="ARBA00022475"/>
    </source>
</evidence>
<dbReference type="PATRIC" id="fig|29311.18.peg.1586"/>